<accession>A0A1G6VCV6</accession>
<dbReference type="Proteomes" id="UP000199039">
    <property type="component" value="Unassembled WGS sequence"/>
</dbReference>
<reference evidence="1 2" key="1">
    <citation type="submission" date="2016-09" db="EMBL/GenBank/DDBJ databases">
        <authorList>
            <person name="Capua I."/>
            <person name="De Benedictis P."/>
            <person name="Joannis T."/>
            <person name="Lombin L.H."/>
            <person name="Cattoli G."/>
        </authorList>
    </citation>
    <scope>NUCLEOTIDE SEQUENCE [LARGE SCALE GENOMIC DNA]</scope>
    <source>
        <strain evidence="1 2">ISLP-3</strain>
    </source>
</reference>
<gene>
    <name evidence="1" type="ORF">SAMN05216410_3405</name>
</gene>
<proteinExistence type="predicted"/>
<name>A0A1G6VCV6_9MICO</name>
<organism evidence="1 2">
    <name type="scientific">Sanguibacter gelidistatuariae</name>
    <dbReference type="NCBI Taxonomy" id="1814289"/>
    <lineage>
        <taxon>Bacteria</taxon>
        <taxon>Bacillati</taxon>
        <taxon>Actinomycetota</taxon>
        <taxon>Actinomycetes</taxon>
        <taxon>Micrococcales</taxon>
        <taxon>Sanguibacteraceae</taxon>
        <taxon>Sanguibacter</taxon>
    </lineage>
</organism>
<evidence type="ECO:0000313" key="2">
    <source>
        <dbReference type="Proteomes" id="UP000199039"/>
    </source>
</evidence>
<dbReference type="AlphaFoldDB" id="A0A1G6VCV6"/>
<evidence type="ECO:0000313" key="1">
    <source>
        <dbReference type="EMBL" id="SDD51479.1"/>
    </source>
</evidence>
<dbReference type="STRING" id="1814289.SAMN05216410_3405"/>
<dbReference type="EMBL" id="FMYH01000008">
    <property type="protein sequence ID" value="SDD51479.1"/>
    <property type="molecule type" value="Genomic_DNA"/>
</dbReference>
<protein>
    <submittedName>
        <fullName evidence="1">Uncharacterized protein</fullName>
    </submittedName>
</protein>
<sequence>MFAVTPIWFDGFASATVMFWKSARPGDTDTTAKLVRAAAKWLVPGLISTLFLLVSSSCWVG</sequence>
<keyword evidence="2" id="KW-1185">Reference proteome</keyword>